<reference evidence="4" key="1">
    <citation type="submission" date="2024-06" db="EMBL/GenBank/DDBJ databases">
        <title>Multi-omics analyses provide insights into the biosynthesis of the anticancer antibiotic pleurotin in Hohenbuehelia grisea.</title>
        <authorList>
            <person name="Weaver J.A."/>
            <person name="Alberti F."/>
        </authorList>
    </citation>
    <scope>NUCLEOTIDE SEQUENCE [LARGE SCALE GENOMIC DNA]</scope>
    <source>
        <strain evidence="4">T-177</strain>
    </source>
</reference>
<keyword evidence="4" id="KW-1185">Reference proteome</keyword>
<gene>
    <name evidence="3" type="ORF">HGRIS_006127</name>
</gene>
<feature type="transmembrane region" description="Helical" evidence="2">
    <location>
        <begin position="298"/>
        <end position="318"/>
    </location>
</feature>
<dbReference type="Pfam" id="PF14494">
    <property type="entry name" value="DUF4436"/>
    <property type="match status" value="1"/>
</dbReference>
<dbReference type="InterPro" id="IPR002060">
    <property type="entry name" value="Squ/phyt_synthse"/>
</dbReference>
<sequence>MSSFRVPAFLRPRHSFHRLRSFHLSPNSAQPIEVQLAHAQEEPIPVKKAKDLSVSLRRASVSHRLPKMLAPRSGIIPFSTKTYLYLAALLSFLFIMSISLTFAGAQHEEPFFKPLLDQAGISTPGLVLLGESIDVDVDEPSVTIRWSILACGDNFTLPGSVGSHGSQACGLPAVPLHIFVDADDEPTATYDPSQIPFNRDSGARRSIQNLVQFDSDHVLDVHSARLYPFDKYYLSATLRAVSFDNQTLPIQHIATVDLMSSFGIKTVDIESYASTNSSSEQSTRDIDMFIKRPPEARAFALLLFAISWVLTHVTVGHVIIARMTGSPRHIVKHLISTGAILIAIPQLRNSMPDAPGLDGVLIDCIGFFPQMLIASAAAIILLLILVVREFDVAGARPPPPPRNVLGAASTGPRPPPIPHEHSTSMEVLQYNRHRLEKHLTGQFVFPPVQPAPSAGGCRLRRHTEGTKEESIAYCRDLIRKHDYESFLISQFWPKGPLQEGFLALTAFSVELASVQESVSNVVIGQMRMQFWRDALKNIDNDSPPRHPIALALFDTCKTFRIQSYHLKRIIDARDAELNNPSFLTTESLTEHAESTSSTMLYALLSLLPHQPALAADFSHAASHLGVARTISTLIRALPFHASKGRMVIPAEITSKHGVIDENVFRYGGDAQGIRDAVYEFAVVANDHLITARSVFEKNHGGKVPRDAMPVFLIGAPVSVFLSGLEKAEFDAFAGRLQTRDWKLAWKVWRTFQQEMF</sequence>
<dbReference type="Gene3D" id="1.10.600.10">
    <property type="entry name" value="Farnesyl Diphosphate Synthase"/>
    <property type="match status" value="1"/>
</dbReference>
<dbReference type="SUPFAM" id="SSF48576">
    <property type="entry name" value="Terpenoid synthases"/>
    <property type="match status" value="1"/>
</dbReference>
<keyword evidence="2" id="KW-1133">Transmembrane helix</keyword>
<dbReference type="EMBL" id="JASNQZ010000001">
    <property type="protein sequence ID" value="KAL0961155.1"/>
    <property type="molecule type" value="Genomic_DNA"/>
</dbReference>
<evidence type="ECO:0000256" key="1">
    <source>
        <dbReference type="SAM" id="MobiDB-lite"/>
    </source>
</evidence>
<protein>
    <submittedName>
        <fullName evidence="3">Uncharacterized protein</fullName>
    </submittedName>
</protein>
<accession>A0ABR3K0I3</accession>
<evidence type="ECO:0000313" key="3">
    <source>
        <dbReference type="EMBL" id="KAL0961155.1"/>
    </source>
</evidence>
<comment type="caution">
    <text evidence="3">The sequence shown here is derived from an EMBL/GenBank/DDBJ whole genome shotgun (WGS) entry which is preliminary data.</text>
</comment>
<feature type="transmembrane region" description="Helical" evidence="2">
    <location>
        <begin position="330"/>
        <end position="347"/>
    </location>
</feature>
<feature type="transmembrane region" description="Helical" evidence="2">
    <location>
        <begin position="367"/>
        <end position="387"/>
    </location>
</feature>
<feature type="region of interest" description="Disordered" evidence="1">
    <location>
        <begin position="398"/>
        <end position="421"/>
    </location>
</feature>
<dbReference type="Pfam" id="PF00494">
    <property type="entry name" value="SQS_PSY"/>
    <property type="match status" value="1"/>
</dbReference>
<proteinExistence type="predicted"/>
<keyword evidence="2" id="KW-0812">Transmembrane</keyword>
<dbReference type="InterPro" id="IPR027948">
    <property type="entry name" value="DUF4436"/>
</dbReference>
<evidence type="ECO:0000313" key="4">
    <source>
        <dbReference type="Proteomes" id="UP001556367"/>
    </source>
</evidence>
<feature type="transmembrane region" description="Helical" evidence="2">
    <location>
        <begin position="82"/>
        <end position="105"/>
    </location>
</feature>
<organism evidence="3 4">
    <name type="scientific">Hohenbuehelia grisea</name>
    <dbReference type="NCBI Taxonomy" id="104357"/>
    <lineage>
        <taxon>Eukaryota</taxon>
        <taxon>Fungi</taxon>
        <taxon>Dikarya</taxon>
        <taxon>Basidiomycota</taxon>
        <taxon>Agaricomycotina</taxon>
        <taxon>Agaricomycetes</taxon>
        <taxon>Agaricomycetidae</taxon>
        <taxon>Agaricales</taxon>
        <taxon>Pleurotineae</taxon>
        <taxon>Pleurotaceae</taxon>
        <taxon>Hohenbuehelia</taxon>
    </lineage>
</organism>
<name>A0ABR3K0I3_9AGAR</name>
<evidence type="ECO:0000256" key="2">
    <source>
        <dbReference type="SAM" id="Phobius"/>
    </source>
</evidence>
<keyword evidence="2" id="KW-0472">Membrane</keyword>
<dbReference type="InterPro" id="IPR008949">
    <property type="entry name" value="Isoprenoid_synthase_dom_sf"/>
</dbReference>
<dbReference type="Proteomes" id="UP001556367">
    <property type="component" value="Unassembled WGS sequence"/>
</dbReference>